<dbReference type="EMBL" id="GL883078">
    <property type="protein sequence ID" value="EGF90978.1"/>
    <property type="molecule type" value="Genomic_DNA"/>
</dbReference>
<dbReference type="STRING" id="715226.ABI_23910"/>
<dbReference type="InterPro" id="IPR029058">
    <property type="entry name" value="AB_hydrolase_fold"/>
</dbReference>
<evidence type="ECO:0000313" key="2">
    <source>
        <dbReference type="EMBL" id="EGF90978.1"/>
    </source>
</evidence>
<evidence type="ECO:0000313" key="3">
    <source>
        <dbReference type="Proteomes" id="UP000006512"/>
    </source>
</evidence>
<keyword evidence="3" id="KW-1185">Reference proteome</keyword>
<dbReference type="RefSeq" id="WP_006273162.1">
    <property type="nucleotide sequence ID" value="NZ_GL883078.1"/>
</dbReference>
<dbReference type="Pfam" id="PF00561">
    <property type="entry name" value="Abhydrolase_1"/>
    <property type="match status" value="1"/>
</dbReference>
<dbReference type="Gene3D" id="3.40.50.1820">
    <property type="entry name" value="alpha/beta hydrolase"/>
    <property type="match status" value="1"/>
</dbReference>
<accession>F4QNS0</accession>
<dbReference type="PANTHER" id="PTHR46438">
    <property type="entry name" value="ALPHA/BETA-HYDROLASES SUPERFAMILY PROTEIN"/>
    <property type="match status" value="1"/>
</dbReference>
<dbReference type="PANTHER" id="PTHR46438:SF11">
    <property type="entry name" value="LIPASE-RELATED"/>
    <property type="match status" value="1"/>
</dbReference>
<dbReference type="OrthoDB" id="8680283at2"/>
<dbReference type="AlphaFoldDB" id="F4QNS0"/>
<keyword evidence="2" id="KW-0378">Hydrolase</keyword>
<dbReference type="InterPro" id="IPR000073">
    <property type="entry name" value="AB_hydrolase_1"/>
</dbReference>
<feature type="domain" description="AB hydrolase-1" evidence="1">
    <location>
        <begin position="28"/>
        <end position="264"/>
    </location>
</feature>
<dbReference type="SUPFAM" id="SSF53474">
    <property type="entry name" value="alpha/beta-Hydrolases"/>
    <property type="match status" value="1"/>
</dbReference>
<evidence type="ECO:0000259" key="1">
    <source>
        <dbReference type="Pfam" id="PF00561"/>
    </source>
</evidence>
<dbReference type="eggNOG" id="COG2267">
    <property type="taxonomic scope" value="Bacteria"/>
</dbReference>
<dbReference type="PRINTS" id="PR00111">
    <property type="entry name" value="ABHYDROLASE"/>
</dbReference>
<reference evidence="3" key="1">
    <citation type="submission" date="2011-03" db="EMBL/GenBank/DDBJ databases">
        <title>Draft genome sequence of Brevundimonas diminuta.</title>
        <authorList>
            <person name="Brown P.J.B."/>
            <person name="Buechlein A."/>
            <person name="Hemmerich C."/>
            <person name="Brun Y.V."/>
        </authorList>
    </citation>
    <scope>NUCLEOTIDE SEQUENCE [LARGE SCALE GENOMIC DNA]</scope>
    <source>
        <strain evidence="3">C19</strain>
    </source>
</reference>
<dbReference type="Proteomes" id="UP000006512">
    <property type="component" value="Unassembled WGS sequence"/>
</dbReference>
<dbReference type="GO" id="GO:0016787">
    <property type="term" value="F:hydrolase activity"/>
    <property type="evidence" value="ECO:0007669"/>
    <property type="project" value="UniProtKB-KW"/>
</dbReference>
<dbReference type="HOGENOM" id="CLU_020336_13_2_5"/>
<sequence length="286" mass="30791">MLDLPVSRIRLGTGHATRLFDSGGPGDPVILLHGLALSIEIWGKIIPKLAGRFRVIAFDFPGFGEADRPDATYDSAFFVAQVVAVMDHLSLARSHLVGSSLGGSTVVRLSQNHQARIDRAVVMAPGGFGRECDLSLRAPTLPWVGYALGRPTWLSNAYALNLSMADRHFATRELIDLAAGFARRPGSHAAFVRTVVSGLGPFGVKGTESFARAAEGLHRPVLVLWGEQDRVFPVKQVEVAGRLLPDARVVRIDKCGHYPQWEAPERFVAEVEAFLSPALASVAGPG</sequence>
<organism evidence="2 3">
    <name type="scientific">Asticcacaulis biprosthecium C19</name>
    <dbReference type="NCBI Taxonomy" id="715226"/>
    <lineage>
        <taxon>Bacteria</taxon>
        <taxon>Pseudomonadati</taxon>
        <taxon>Pseudomonadota</taxon>
        <taxon>Alphaproteobacteria</taxon>
        <taxon>Caulobacterales</taxon>
        <taxon>Caulobacteraceae</taxon>
        <taxon>Asticcacaulis</taxon>
    </lineage>
</organism>
<name>F4QNS0_9CAUL</name>
<protein>
    <submittedName>
        <fullName evidence="2">2-hydroxymuconic semialdehyde hydrolase</fullName>
    </submittedName>
</protein>
<proteinExistence type="predicted"/>
<gene>
    <name evidence="2" type="ORF">ABI_23910</name>
</gene>